<evidence type="ECO:0000256" key="2">
    <source>
        <dbReference type="SAM" id="MobiDB-lite"/>
    </source>
</evidence>
<feature type="compositionally biased region" description="Acidic residues" evidence="2">
    <location>
        <begin position="249"/>
        <end position="264"/>
    </location>
</feature>
<feature type="compositionally biased region" description="Basic and acidic residues" evidence="2">
    <location>
        <begin position="265"/>
        <end position="281"/>
    </location>
</feature>
<feature type="region of interest" description="Disordered" evidence="2">
    <location>
        <begin position="527"/>
        <end position="565"/>
    </location>
</feature>
<gene>
    <name evidence="4" type="ORF">CSAL01_03445</name>
</gene>
<feature type="compositionally biased region" description="Acidic residues" evidence="2">
    <location>
        <begin position="88"/>
        <end position="101"/>
    </location>
</feature>
<dbReference type="PROSITE" id="PS50966">
    <property type="entry name" value="ZF_SWIM"/>
    <property type="match status" value="1"/>
</dbReference>
<feature type="compositionally biased region" description="Acidic residues" evidence="2">
    <location>
        <begin position="67"/>
        <end position="80"/>
    </location>
</feature>
<keyword evidence="5" id="KW-1185">Reference proteome</keyword>
<feature type="compositionally biased region" description="Low complexity" evidence="2">
    <location>
        <begin position="532"/>
        <end position="541"/>
    </location>
</feature>
<dbReference type="EMBL" id="JFFI01001322">
    <property type="protein sequence ID" value="KXH61088.1"/>
    <property type="molecule type" value="Genomic_DNA"/>
</dbReference>
<keyword evidence="1" id="KW-0479">Metal-binding</keyword>
<feature type="compositionally biased region" description="Basic and acidic residues" evidence="2">
    <location>
        <begin position="556"/>
        <end position="565"/>
    </location>
</feature>
<evidence type="ECO:0000259" key="3">
    <source>
        <dbReference type="PROSITE" id="PS50966"/>
    </source>
</evidence>
<dbReference type="OrthoDB" id="5387895at2759"/>
<proteinExistence type="predicted"/>
<evidence type="ECO:0000313" key="5">
    <source>
        <dbReference type="Proteomes" id="UP000070121"/>
    </source>
</evidence>
<feature type="compositionally biased region" description="Polar residues" evidence="2">
    <location>
        <begin position="50"/>
        <end position="64"/>
    </location>
</feature>
<sequence length="565" mass="62484">METPSSSAGSVKHIELYCSFHTPYMSSSSSPTPVAKFRELSLGRRMPPTTRAQAHRQSLGDITTSDYYDDDNDDYGDDDGGGPSSSEPESDSDSSLVDDDDHSVIRSPSKLVYKVDSLSPDARLRVREAFKDPPRLSLQYCRLRDDVYAFQMTELVPRSIRIGSPDSPFATPRCSCREQQQKAGPPCKHLLWLLDQLVKQTLYDHDPTSPLTMTADGYPEEIGDPFSDISAFHLDVLADGLRCDVVTPDSEEDSENTDSDEAEEEEHRQHPNPHRVHEAREMLSAVMSSSSSPEDYRPDLFSDPPSTGKKPVKSRDLEGTIFRMLLANNDFFHYFLSQMRSTDPVNDPFRKLSQRVDRVLRELDAYANTTSSTITTTTSSYSEGGSAEGPRDVAWAARHINGVIGLVRTSIFKRDRPLEPRERISAARTLVHILTAVVERNRDFVPPISTKRPAAIARRDKNLFLRLVGDRDEDFVLGVLNLLPPDAAAPFLHSLEDILDQLGVNGAPATYVEKFRFLIARLKRSGGGGSSGLAVASSSGAGSSGAGSKRHGQSQGHDRGSKRMR</sequence>
<feature type="domain" description="SWIM-type" evidence="3">
    <location>
        <begin position="158"/>
        <end position="198"/>
    </location>
</feature>
<dbReference type="AlphaFoldDB" id="A0A135UL27"/>
<feature type="region of interest" description="Disordered" evidence="2">
    <location>
        <begin position="246"/>
        <end position="313"/>
    </location>
</feature>
<organism evidence="4 5">
    <name type="scientific">Colletotrichum salicis</name>
    <dbReference type="NCBI Taxonomy" id="1209931"/>
    <lineage>
        <taxon>Eukaryota</taxon>
        <taxon>Fungi</taxon>
        <taxon>Dikarya</taxon>
        <taxon>Ascomycota</taxon>
        <taxon>Pezizomycotina</taxon>
        <taxon>Sordariomycetes</taxon>
        <taxon>Hypocreomycetidae</taxon>
        <taxon>Glomerellales</taxon>
        <taxon>Glomerellaceae</taxon>
        <taxon>Colletotrichum</taxon>
        <taxon>Colletotrichum acutatum species complex</taxon>
    </lineage>
</organism>
<comment type="caution">
    <text evidence="4">The sequence shown here is derived from an EMBL/GenBank/DDBJ whole genome shotgun (WGS) entry which is preliminary data.</text>
</comment>
<reference evidence="4 5" key="1">
    <citation type="submission" date="2014-02" db="EMBL/GenBank/DDBJ databases">
        <title>The genome sequence of Colletotrichum salicis CBS 607.94.</title>
        <authorList>
            <person name="Baroncelli R."/>
            <person name="Thon M.R."/>
        </authorList>
    </citation>
    <scope>NUCLEOTIDE SEQUENCE [LARGE SCALE GENOMIC DNA]</scope>
    <source>
        <strain evidence="4 5">CBS 607.94</strain>
    </source>
</reference>
<dbReference type="InterPro" id="IPR007527">
    <property type="entry name" value="Znf_SWIM"/>
</dbReference>
<evidence type="ECO:0000313" key="4">
    <source>
        <dbReference type="EMBL" id="KXH61088.1"/>
    </source>
</evidence>
<protein>
    <submittedName>
        <fullName evidence="4">SWIM zinc finger protein</fullName>
    </submittedName>
</protein>
<keyword evidence="1" id="KW-0863">Zinc-finger</keyword>
<feature type="region of interest" description="Disordered" evidence="2">
    <location>
        <begin position="22"/>
        <end position="102"/>
    </location>
</feature>
<keyword evidence="1" id="KW-0862">Zinc</keyword>
<dbReference type="Proteomes" id="UP000070121">
    <property type="component" value="Unassembled WGS sequence"/>
</dbReference>
<dbReference type="GO" id="GO:0008270">
    <property type="term" value="F:zinc ion binding"/>
    <property type="evidence" value="ECO:0007669"/>
    <property type="project" value="UniProtKB-KW"/>
</dbReference>
<accession>A0A135UL27</accession>
<name>A0A135UL27_9PEZI</name>
<evidence type="ECO:0000256" key="1">
    <source>
        <dbReference type="PROSITE-ProRule" id="PRU00325"/>
    </source>
</evidence>